<organism evidence="2 3">
    <name type="scientific">Colocasia esculenta</name>
    <name type="common">Wild taro</name>
    <name type="synonym">Arum esculentum</name>
    <dbReference type="NCBI Taxonomy" id="4460"/>
    <lineage>
        <taxon>Eukaryota</taxon>
        <taxon>Viridiplantae</taxon>
        <taxon>Streptophyta</taxon>
        <taxon>Embryophyta</taxon>
        <taxon>Tracheophyta</taxon>
        <taxon>Spermatophyta</taxon>
        <taxon>Magnoliopsida</taxon>
        <taxon>Liliopsida</taxon>
        <taxon>Araceae</taxon>
        <taxon>Aroideae</taxon>
        <taxon>Colocasieae</taxon>
        <taxon>Colocasia</taxon>
    </lineage>
</organism>
<dbReference type="EMBL" id="NMUH01003065">
    <property type="protein sequence ID" value="MQM03594.1"/>
    <property type="molecule type" value="Genomic_DNA"/>
</dbReference>
<feature type="non-terminal residue" evidence="2">
    <location>
        <position position="1"/>
    </location>
</feature>
<evidence type="ECO:0000313" key="2">
    <source>
        <dbReference type="EMBL" id="MQM03594.1"/>
    </source>
</evidence>
<dbReference type="PANTHER" id="PTHR33401">
    <property type="entry name" value="LIGHT-HARVESTING COMPLEX-LIKE PROTEIN OHP2, CHLOROPLASTIC"/>
    <property type="match status" value="1"/>
</dbReference>
<protein>
    <submittedName>
        <fullName evidence="2">Uncharacterized protein</fullName>
    </submittedName>
</protein>
<gene>
    <name evidence="2" type="ORF">Taro_036382</name>
</gene>
<accession>A0A843WHP8</accession>
<evidence type="ECO:0000256" key="1">
    <source>
        <dbReference type="SAM" id="MobiDB-lite"/>
    </source>
</evidence>
<sequence length="197" mass="21802">MLFEASGSLDVGRGVKECFISSSSSAYLGDVGMKWVSTTCDQLPSQELLMRVSSCKFLRPSLVCFSKSSVGHYPPATLNLEDGQQEPACASPGPVPDAPEESPSEEKIEVEKVDDVTVEVILKSSFKRPAESGSKDVAKGRVKWMDFMGKELVEVKEFEARNNKDDDLPELVGFLDSLKSVRIHQQVDAARVWRWNE</sequence>
<dbReference type="Proteomes" id="UP000652761">
    <property type="component" value="Unassembled WGS sequence"/>
</dbReference>
<dbReference type="OrthoDB" id="1921202at2759"/>
<name>A0A843WHP8_COLES</name>
<proteinExistence type="predicted"/>
<reference evidence="2" key="1">
    <citation type="submission" date="2017-07" db="EMBL/GenBank/DDBJ databases">
        <title>Taro Niue Genome Assembly and Annotation.</title>
        <authorList>
            <person name="Atibalentja N."/>
            <person name="Keating K."/>
            <person name="Fields C.J."/>
        </authorList>
    </citation>
    <scope>NUCLEOTIDE SEQUENCE</scope>
    <source>
        <strain evidence="2">Niue_2</strain>
        <tissue evidence="2">Leaf</tissue>
    </source>
</reference>
<evidence type="ECO:0000313" key="3">
    <source>
        <dbReference type="Proteomes" id="UP000652761"/>
    </source>
</evidence>
<keyword evidence="3" id="KW-1185">Reference proteome</keyword>
<feature type="region of interest" description="Disordered" evidence="1">
    <location>
        <begin position="76"/>
        <end position="106"/>
    </location>
</feature>
<dbReference type="AlphaFoldDB" id="A0A843WHP8"/>
<comment type="caution">
    <text evidence="2">The sequence shown here is derived from an EMBL/GenBank/DDBJ whole genome shotgun (WGS) entry which is preliminary data.</text>
</comment>
<dbReference type="PANTHER" id="PTHR33401:SF19">
    <property type="entry name" value="(RAPE) HYPOTHETICAL PROTEIN"/>
    <property type="match status" value="1"/>
</dbReference>